<evidence type="ECO:0000313" key="2">
    <source>
        <dbReference type="EMBL" id="QSX34494.1"/>
    </source>
</evidence>
<reference evidence="2 3" key="1">
    <citation type="submission" date="2021-03" db="EMBL/GenBank/DDBJ databases">
        <title>Novel species identification of genus Shewanella.</title>
        <authorList>
            <person name="Liu G."/>
            <person name="Zhang Q."/>
        </authorList>
    </citation>
    <scope>NUCLEOTIDE SEQUENCE [LARGE SCALE GENOMIC DNA]</scope>
    <source>
        <strain evidence="2 3">FJAT-51800</strain>
    </source>
</reference>
<dbReference type="InterPro" id="IPR051531">
    <property type="entry name" value="N-acetyltransferase"/>
</dbReference>
<dbReference type="SUPFAM" id="SSF55729">
    <property type="entry name" value="Acyl-CoA N-acyltransferases (Nat)"/>
    <property type="match status" value="1"/>
</dbReference>
<gene>
    <name evidence="2" type="ORF">JYB87_04385</name>
</gene>
<dbReference type="Gene3D" id="3.40.630.30">
    <property type="match status" value="1"/>
</dbReference>
<protein>
    <submittedName>
        <fullName evidence="2">GNAT family N-acetyltransferase</fullName>
    </submittedName>
</protein>
<evidence type="ECO:0000259" key="1">
    <source>
        <dbReference type="Pfam" id="PF13302"/>
    </source>
</evidence>
<dbReference type="Pfam" id="PF13302">
    <property type="entry name" value="Acetyltransf_3"/>
    <property type="match status" value="1"/>
</dbReference>
<dbReference type="Proteomes" id="UP000662770">
    <property type="component" value="Chromosome"/>
</dbReference>
<dbReference type="PANTHER" id="PTHR43792">
    <property type="entry name" value="GNAT FAMILY, PUTATIVE (AFU_ORTHOLOGUE AFUA_3G00765)-RELATED-RELATED"/>
    <property type="match status" value="1"/>
</dbReference>
<dbReference type="InterPro" id="IPR000182">
    <property type="entry name" value="GNAT_dom"/>
</dbReference>
<evidence type="ECO:0000313" key="3">
    <source>
        <dbReference type="Proteomes" id="UP000662770"/>
    </source>
</evidence>
<sequence length="169" mass="19435">MLLQTERFTLRPLAEQDATLFQSLYCDKELMRHIGPALSEHDAIAAFNTTLKTMYRKAPYCFFWVIEQLEQALGVVGIADIKAKQQAEIGIILLRRAHRKRVADEVVPRVIRYCSEQLELKQLVGTFDSQNLAALRLNKRMGFSNFRAIEGKAQQLQGYLTLNLFKECQ</sequence>
<feature type="domain" description="N-acetyltransferase" evidence="1">
    <location>
        <begin position="7"/>
        <end position="143"/>
    </location>
</feature>
<dbReference type="RefSeq" id="WP_207355695.1">
    <property type="nucleotide sequence ID" value="NZ_CP071503.1"/>
</dbReference>
<organism evidence="2 3">
    <name type="scientific">Shewanella avicenniae</name>
    <dbReference type="NCBI Taxonomy" id="2814294"/>
    <lineage>
        <taxon>Bacteria</taxon>
        <taxon>Pseudomonadati</taxon>
        <taxon>Pseudomonadota</taxon>
        <taxon>Gammaproteobacteria</taxon>
        <taxon>Alteromonadales</taxon>
        <taxon>Shewanellaceae</taxon>
        <taxon>Shewanella</taxon>
    </lineage>
</organism>
<dbReference type="PANTHER" id="PTHR43792:SF1">
    <property type="entry name" value="N-ACETYLTRANSFERASE DOMAIN-CONTAINING PROTEIN"/>
    <property type="match status" value="1"/>
</dbReference>
<keyword evidence="3" id="KW-1185">Reference proteome</keyword>
<proteinExistence type="predicted"/>
<name>A0ABX7QSU6_9GAMM</name>
<accession>A0ABX7QSU6</accession>
<dbReference type="EMBL" id="CP071503">
    <property type="protein sequence ID" value="QSX34494.1"/>
    <property type="molecule type" value="Genomic_DNA"/>
</dbReference>
<dbReference type="InterPro" id="IPR016181">
    <property type="entry name" value="Acyl_CoA_acyltransferase"/>
</dbReference>